<gene>
    <name evidence="4" type="primary">LOC111106195</name>
</gene>
<evidence type="ECO:0000256" key="2">
    <source>
        <dbReference type="SAM" id="SignalP"/>
    </source>
</evidence>
<evidence type="ECO:0000313" key="4">
    <source>
        <dbReference type="RefSeq" id="XP_022296465.1"/>
    </source>
</evidence>
<feature type="region of interest" description="Disordered" evidence="1">
    <location>
        <begin position="169"/>
        <end position="189"/>
    </location>
</feature>
<evidence type="ECO:0000313" key="3">
    <source>
        <dbReference type="Proteomes" id="UP000694844"/>
    </source>
</evidence>
<dbReference type="Proteomes" id="UP000694844">
    <property type="component" value="Chromosome 8"/>
</dbReference>
<sequence>MIGLCLIWLFLDNVAMASISLKLNNTLTDCENGYIEIRCIIDSTLVKEIISVSLRRFDGEDVSVLNDSKVLARLSKGNNVFVDTEIANRSGVGVISSISDSGLSNLSIRIMGSVVKPMKDSGLYQCCLMGFTTKYALIIENSTLEMLNITDFECFQSTPELRLRNSISTVETQETQSSKNTNADEINIG</sequence>
<reference evidence="4" key="1">
    <citation type="submission" date="2025-08" db="UniProtKB">
        <authorList>
            <consortium name="RefSeq"/>
        </authorList>
    </citation>
    <scope>IDENTIFICATION</scope>
    <source>
        <tissue evidence="4">Whole sample</tissue>
    </source>
</reference>
<name>A0A8B8AZ79_CRAVI</name>
<keyword evidence="2" id="KW-0732">Signal</keyword>
<accession>A0A8B8AZ79</accession>
<dbReference type="AlphaFoldDB" id="A0A8B8AZ79"/>
<dbReference type="KEGG" id="cvn:111106195"/>
<proteinExistence type="predicted"/>
<protein>
    <submittedName>
        <fullName evidence="4">Uncharacterized protein LOC111106195</fullName>
    </submittedName>
</protein>
<dbReference type="GeneID" id="111106195"/>
<evidence type="ECO:0000256" key="1">
    <source>
        <dbReference type="SAM" id="MobiDB-lite"/>
    </source>
</evidence>
<organism evidence="3 4">
    <name type="scientific">Crassostrea virginica</name>
    <name type="common">Eastern oyster</name>
    <dbReference type="NCBI Taxonomy" id="6565"/>
    <lineage>
        <taxon>Eukaryota</taxon>
        <taxon>Metazoa</taxon>
        <taxon>Spiralia</taxon>
        <taxon>Lophotrochozoa</taxon>
        <taxon>Mollusca</taxon>
        <taxon>Bivalvia</taxon>
        <taxon>Autobranchia</taxon>
        <taxon>Pteriomorphia</taxon>
        <taxon>Ostreida</taxon>
        <taxon>Ostreoidea</taxon>
        <taxon>Ostreidae</taxon>
        <taxon>Crassostrea</taxon>
    </lineage>
</organism>
<dbReference type="RefSeq" id="XP_022296465.1">
    <property type="nucleotide sequence ID" value="XM_022440757.1"/>
</dbReference>
<feature type="signal peptide" evidence="2">
    <location>
        <begin position="1"/>
        <end position="17"/>
    </location>
</feature>
<keyword evidence="3" id="KW-1185">Reference proteome</keyword>
<feature type="chain" id="PRO_5034494220" evidence="2">
    <location>
        <begin position="18"/>
        <end position="189"/>
    </location>
</feature>